<dbReference type="RefSeq" id="XP_030647571.1">
    <property type="nucleotide sequence ID" value="XM_030791711.1"/>
</dbReference>
<dbReference type="InterPro" id="IPR000742">
    <property type="entry name" value="EGF"/>
</dbReference>
<feature type="compositionally biased region" description="Acidic residues" evidence="10">
    <location>
        <begin position="50"/>
        <end position="62"/>
    </location>
</feature>
<dbReference type="CTD" id="374"/>
<feature type="disulfide bond" evidence="9">
    <location>
        <begin position="153"/>
        <end position="162"/>
    </location>
</feature>
<keyword evidence="2 9" id="KW-0245">EGF-like domain</keyword>
<evidence type="ECO:0000256" key="9">
    <source>
        <dbReference type="PROSITE-ProRule" id="PRU00076"/>
    </source>
</evidence>
<sequence>MRSLLLFCLLCLVFCGYVESIGSVGTFSTALSHVIGMSSSGEGLQSAVGDEVEFEDDDDEDLSGGVHAENTLPKVQHQFKGGEHGKGRKKGRKHKGNKRHRTNGTTAYTPSQRHHTHSPSTTTQDPCSSTHQDYCIHGHCVYMENLKEPICICMKGYDGERCGLHLLKTGQKETDQSSAELVQMVLVVIAVVLSVISCCAIALMICVQYKTHRSFQAAYLSPSDQNEKLQKPTNNVMV</sequence>
<keyword evidence="6" id="KW-0339">Growth factor</keyword>
<evidence type="ECO:0000256" key="4">
    <source>
        <dbReference type="ARBA" id="ARBA00022729"/>
    </source>
</evidence>
<evidence type="ECO:0000256" key="1">
    <source>
        <dbReference type="ARBA" id="ARBA00004167"/>
    </source>
</evidence>
<keyword evidence="7 11" id="KW-0472">Membrane</keyword>
<dbReference type="GO" id="GO:0007173">
    <property type="term" value="P:epidermal growth factor receptor signaling pathway"/>
    <property type="evidence" value="ECO:0007669"/>
    <property type="project" value="TreeGrafter"/>
</dbReference>
<evidence type="ECO:0000256" key="7">
    <source>
        <dbReference type="ARBA" id="ARBA00023136"/>
    </source>
</evidence>
<dbReference type="InParanoid" id="A0A6J2WTK0"/>
<feature type="transmembrane region" description="Helical" evidence="11">
    <location>
        <begin position="181"/>
        <end position="207"/>
    </location>
</feature>
<keyword evidence="8 9" id="KW-1015">Disulfide bond</keyword>
<keyword evidence="4 12" id="KW-0732">Signal</keyword>
<keyword evidence="5 11" id="KW-1133">Transmembrane helix</keyword>
<dbReference type="PROSITE" id="PS00022">
    <property type="entry name" value="EGF_1"/>
    <property type="match status" value="1"/>
</dbReference>
<dbReference type="GO" id="GO:0016020">
    <property type="term" value="C:membrane"/>
    <property type="evidence" value="ECO:0007669"/>
    <property type="project" value="UniProtKB-SubCell"/>
</dbReference>
<dbReference type="GO" id="GO:0005615">
    <property type="term" value="C:extracellular space"/>
    <property type="evidence" value="ECO:0007669"/>
    <property type="project" value="TreeGrafter"/>
</dbReference>
<comment type="subcellular location">
    <subcellularLocation>
        <location evidence="1">Membrane</location>
        <topology evidence="1">Single-pass membrane protein</topology>
    </subcellularLocation>
</comment>
<organism evidence="14 15">
    <name type="scientific">Chanos chanos</name>
    <name type="common">Milkfish</name>
    <name type="synonym">Mugil chanos</name>
    <dbReference type="NCBI Taxonomy" id="29144"/>
    <lineage>
        <taxon>Eukaryota</taxon>
        <taxon>Metazoa</taxon>
        <taxon>Chordata</taxon>
        <taxon>Craniata</taxon>
        <taxon>Vertebrata</taxon>
        <taxon>Euteleostomi</taxon>
        <taxon>Actinopterygii</taxon>
        <taxon>Neopterygii</taxon>
        <taxon>Teleostei</taxon>
        <taxon>Ostariophysi</taxon>
        <taxon>Gonorynchiformes</taxon>
        <taxon>Chanidae</taxon>
        <taxon>Chanos</taxon>
    </lineage>
</organism>
<dbReference type="GO" id="GO:0005154">
    <property type="term" value="F:epidermal growth factor receptor binding"/>
    <property type="evidence" value="ECO:0007669"/>
    <property type="project" value="TreeGrafter"/>
</dbReference>
<dbReference type="FunFam" id="2.10.25.10:FF:000158">
    <property type="entry name" value="proheparin-binding EGF-like growth factor"/>
    <property type="match status" value="1"/>
</dbReference>
<proteinExistence type="predicted"/>
<comment type="caution">
    <text evidence="9">Lacks conserved residue(s) required for the propagation of feature annotation.</text>
</comment>
<evidence type="ECO:0000259" key="13">
    <source>
        <dbReference type="PROSITE" id="PS50026"/>
    </source>
</evidence>
<evidence type="ECO:0000256" key="8">
    <source>
        <dbReference type="ARBA" id="ARBA00023157"/>
    </source>
</evidence>
<dbReference type="PROSITE" id="PS50026">
    <property type="entry name" value="EGF_3"/>
    <property type="match status" value="1"/>
</dbReference>
<feature type="chain" id="PRO_5026886986" evidence="12">
    <location>
        <begin position="21"/>
        <end position="238"/>
    </location>
</feature>
<dbReference type="Proteomes" id="UP000504632">
    <property type="component" value="Chromosome 14"/>
</dbReference>
<evidence type="ECO:0000256" key="11">
    <source>
        <dbReference type="SAM" id="Phobius"/>
    </source>
</evidence>
<keyword evidence="14" id="KW-1185">Reference proteome</keyword>
<dbReference type="OrthoDB" id="9909110at2759"/>
<evidence type="ECO:0000256" key="10">
    <source>
        <dbReference type="SAM" id="MobiDB-lite"/>
    </source>
</evidence>
<dbReference type="PANTHER" id="PTHR10740">
    <property type="entry name" value="TRANSFORMING GROWTH FACTOR ALPHA"/>
    <property type="match status" value="1"/>
</dbReference>
<evidence type="ECO:0000313" key="15">
    <source>
        <dbReference type="RefSeq" id="XP_030647571.1"/>
    </source>
</evidence>
<evidence type="ECO:0000256" key="12">
    <source>
        <dbReference type="SAM" id="SignalP"/>
    </source>
</evidence>
<dbReference type="Gene3D" id="2.10.25.10">
    <property type="entry name" value="Laminin"/>
    <property type="match status" value="1"/>
</dbReference>
<evidence type="ECO:0000256" key="2">
    <source>
        <dbReference type="ARBA" id="ARBA00022536"/>
    </source>
</evidence>
<feature type="domain" description="EGF-like" evidence="13">
    <location>
        <begin position="123"/>
        <end position="163"/>
    </location>
</feature>
<gene>
    <name evidence="15" type="primary">areg</name>
</gene>
<reference evidence="15" key="1">
    <citation type="submission" date="2025-08" db="UniProtKB">
        <authorList>
            <consortium name="RefSeq"/>
        </authorList>
    </citation>
    <scope>IDENTIFICATION</scope>
</reference>
<dbReference type="PROSITE" id="PS01186">
    <property type="entry name" value="EGF_2"/>
    <property type="match status" value="1"/>
</dbReference>
<feature type="region of interest" description="Disordered" evidence="10">
    <location>
        <begin position="39"/>
        <end position="128"/>
    </location>
</feature>
<feature type="signal peptide" evidence="12">
    <location>
        <begin position="1"/>
        <end position="20"/>
    </location>
</feature>
<dbReference type="GeneID" id="115827800"/>
<dbReference type="PANTHER" id="PTHR10740:SF16">
    <property type="entry name" value="AMPHIREGULIN"/>
    <property type="match status" value="1"/>
</dbReference>
<evidence type="ECO:0000313" key="14">
    <source>
        <dbReference type="Proteomes" id="UP000504632"/>
    </source>
</evidence>
<dbReference type="GO" id="GO:0008083">
    <property type="term" value="F:growth factor activity"/>
    <property type="evidence" value="ECO:0007669"/>
    <property type="project" value="UniProtKB-KW"/>
</dbReference>
<feature type="compositionally biased region" description="Polar residues" evidence="10">
    <location>
        <begin position="118"/>
        <end position="128"/>
    </location>
</feature>
<dbReference type="GO" id="GO:0045840">
    <property type="term" value="P:positive regulation of mitotic nuclear division"/>
    <property type="evidence" value="ECO:0007669"/>
    <property type="project" value="TreeGrafter"/>
</dbReference>
<accession>A0A6J2WTK0</accession>
<name>A0A6J2WTK0_CHACN</name>
<keyword evidence="3 11" id="KW-0812">Transmembrane</keyword>
<dbReference type="SUPFAM" id="SSF57196">
    <property type="entry name" value="EGF/Laminin"/>
    <property type="match status" value="1"/>
</dbReference>
<evidence type="ECO:0000256" key="6">
    <source>
        <dbReference type="ARBA" id="ARBA00023030"/>
    </source>
</evidence>
<dbReference type="FunCoup" id="A0A6J2WTK0">
    <property type="interactions" value="8"/>
</dbReference>
<feature type="compositionally biased region" description="Basic residues" evidence="10">
    <location>
        <begin position="86"/>
        <end position="102"/>
    </location>
</feature>
<evidence type="ECO:0000256" key="5">
    <source>
        <dbReference type="ARBA" id="ARBA00022989"/>
    </source>
</evidence>
<dbReference type="AlphaFoldDB" id="A0A6J2WTK0"/>
<protein>
    <submittedName>
        <fullName evidence="15">Amphiregulin</fullName>
    </submittedName>
</protein>
<evidence type="ECO:0000256" key="3">
    <source>
        <dbReference type="ARBA" id="ARBA00022692"/>
    </source>
</evidence>
<dbReference type="GO" id="GO:0008284">
    <property type="term" value="P:positive regulation of cell population proliferation"/>
    <property type="evidence" value="ECO:0007669"/>
    <property type="project" value="TreeGrafter"/>
</dbReference>